<comment type="subunit">
    <text evidence="5">NDH-1 is composed of 14 different subunits. Subunits NuoA, H, J, K, L, M, N constitute the membrane sector of the complex.</text>
</comment>
<dbReference type="Pfam" id="PF00361">
    <property type="entry name" value="Proton_antipo_M"/>
    <property type="match status" value="1"/>
</dbReference>
<dbReference type="GO" id="GO:0008137">
    <property type="term" value="F:NADH dehydrogenase (ubiquinone) activity"/>
    <property type="evidence" value="ECO:0007669"/>
    <property type="project" value="InterPro"/>
</dbReference>
<evidence type="ECO:0000256" key="7">
    <source>
        <dbReference type="SAM" id="MobiDB-lite"/>
    </source>
</evidence>
<evidence type="ECO:0000256" key="2">
    <source>
        <dbReference type="ARBA" id="ARBA00022692"/>
    </source>
</evidence>
<comment type="caution">
    <text evidence="9">The sequence shown here is derived from an EMBL/GenBank/DDBJ whole genome shotgun (WGS) entry which is preliminary data.</text>
</comment>
<keyword evidence="5" id="KW-0520">NAD</keyword>
<dbReference type="GO" id="GO:0012505">
    <property type="term" value="C:endomembrane system"/>
    <property type="evidence" value="ECO:0007669"/>
    <property type="project" value="UniProtKB-SubCell"/>
</dbReference>
<dbReference type="GO" id="GO:0048038">
    <property type="term" value="F:quinone binding"/>
    <property type="evidence" value="ECO:0007669"/>
    <property type="project" value="UniProtKB-KW"/>
</dbReference>
<dbReference type="NCBIfam" id="NF004441">
    <property type="entry name" value="PRK05777.1-4"/>
    <property type="match status" value="1"/>
</dbReference>
<accession>A0A6A9UWE5</accession>
<sequence length="573" mass="59298">MVDMIEPPSLEYLRLLPLLLVFGGACLGVLVEAVLPRRSRWGAQVGLTFLTLVVTAVVTVLGWRAGDVGVSALGSVTVDHPAYFSWTALVVLAALSLLLFTERRLNGGVSAFAPQAAAVPGSVDEELAIRARTEHSEVYPLALFSLFGMMLFVASNDLLILFVALEILSLPLYLMCALARRRRLLSQEAGLKYFLLGALASAFFLYGVAMLFGYAGTFTLAGIDQAVAAGAGSEWLLLAGMAGISVGLLFKVGAVPFHSWTPDVYTGAPTAVTALMAACTKVAAVVALLRVLYVGLGGLRWDWQPLMAAVAVVTMAVGSLLAITQDDVKRMLAYSSVTHAGFMLTAVAGASTGEGARQLSSVGSTLFYLVAYGVASVGAFAVVTLVRDRNGEASRLQDWAGLGRRHPWLAAAFSVFMLSFAGIPLTSGFIAKLGVFESAWSGGYPWVVVVGVVLSLVAAYFYLRVVVTLYFADPQPRSGQGGQAAQAPAGAADATPATGPAADGDGARGGALATEVRTAGAPAAVSSAGEVGVGRASVATYGAVVAAVVVTVVFGLLPGPLLDLALQAGVFLR</sequence>
<feature type="transmembrane region" description="Helical" evidence="5">
    <location>
        <begin position="42"/>
        <end position="63"/>
    </location>
</feature>
<evidence type="ECO:0000313" key="9">
    <source>
        <dbReference type="EMBL" id="MVA75537.1"/>
    </source>
</evidence>
<feature type="transmembrane region" description="Helical" evidence="5">
    <location>
        <begin position="305"/>
        <end position="324"/>
    </location>
</feature>
<feature type="transmembrane region" description="Helical" evidence="5">
    <location>
        <begin position="331"/>
        <end position="353"/>
    </location>
</feature>
<dbReference type="InterPro" id="IPR001750">
    <property type="entry name" value="ND/Mrp_TM"/>
</dbReference>
<feature type="transmembrane region" description="Helical" evidence="5">
    <location>
        <begin position="365"/>
        <end position="386"/>
    </location>
</feature>
<dbReference type="InterPro" id="IPR010096">
    <property type="entry name" value="NADH-Q_OxRdtase_suN/2"/>
</dbReference>
<dbReference type="GO" id="GO:0005886">
    <property type="term" value="C:plasma membrane"/>
    <property type="evidence" value="ECO:0007669"/>
    <property type="project" value="UniProtKB-SubCell"/>
</dbReference>
<evidence type="ECO:0000256" key="1">
    <source>
        <dbReference type="ARBA" id="ARBA00004127"/>
    </source>
</evidence>
<keyword evidence="10" id="KW-1185">Reference proteome</keyword>
<dbReference type="GO" id="GO:0042773">
    <property type="term" value="P:ATP synthesis coupled electron transport"/>
    <property type="evidence" value="ECO:0007669"/>
    <property type="project" value="InterPro"/>
</dbReference>
<feature type="domain" description="NADH:quinone oxidoreductase/Mrp antiporter transmembrane" evidence="8">
    <location>
        <begin position="155"/>
        <end position="456"/>
    </location>
</feature>
<dbReference type="PANTHER" id="PTHR22773">
    <property type="entry name" value="NADH DEHYDROGENASE"/>
    <property type="match status" value="1"/>
</dbReference>
<feature type="transmembrane region" description="Helical" evidence="5">
    <location>
        <begin position="138"/>
        <end position="154"/>
    </location>
</feature>
<feature type="region of interest" description="Disordered" evidence="7">
    <location>
        <begin position="481"/>
        <end position="508"/>
    </location>
</feature>
<keyword evidence="4 5" id="KW-0472">Membrane</keyword>
<dbReference type="Proteomes" id="UP000435304">
    <property type="component" value="Unassembled WGS sequence"/>
</dbReference>
<feature type="transmembrane region" description="Helical" evidence="5">
    <location>
        <begin position="269"/>
        <end position="293"/>
    </location>
</feature>
<feature type="transmembrane region" description="Helical" evidence="5">
    <location>
        <begin position="443"/>
        <end position="463"/>
    </location>
</feature>
<gene>
    <name evidence="5 9" type="primary">nuoN</name>
    <name evidence="9" type="ORF">GC722_05775</name>
</gene>
<name>A0A6A9UWE5_9ACTN</name>
<evidence type="ECO:0000259" key="8">
    <source>
        <dbReference type="Pfam" id="PF00361"/>
    </source>
</evidence>
<organism evidence="9 10">
    <name type="scientific">Auraticoccus cholistanensis</name>
    <dbReference type="NCBI Taxonomy" id="2656650"/>
    <lineage>
        <taxon>Bacteria</taxon>
        <taxon>Bacillati</taxon>
        <taxon>Actinomycetota</taxon>
        <taxon>Actinomycetes</taxon>
        <taxon>Propionibacteriales</taxon>
        <taxon>Propionibacteriaceae</taxon>
        <taxon>Auraticoccus</taxon>
    </lineage>
</organism>
<dbReference type="NCBIfam" id="TIGR01770">
    <property type="entry name" value="NDH_I_N"/>
    <property type="match status" value="1"/>
</dbReference>
<dbReference type="GO" id="GO:0050136">
    <property type="term" value="F:NADH dehydrogenase (quinone) (non-electrogenic) activity"/>
    <property type="evidence" value="ECO:0007669"/>
    <property type="project" value="UniProtKB-UniRule"/>
</dbReference>
<comment type="function">
    <text evidence="5">NDH-1 shuttles electrons from NADH, via FMN and iron-sulfur (Fe-S) centers, to quinones in the respiratory chain. The immediate electron acceptor for the enzyme in this species is believed to be a menaquinone. Couples the redox reaction to proton translocation (for every two electrons transferred, four hydrogen ions are translocated across the cytoplasmic membrane), and thus conserves the redox energy in a proton gradient.</text>
</comment>
<evidence type="ECO:0000256" key="6">
    <source>
        <dbReference type="RuleBase" id="RU000320"/>
    </source>
</evidence>
<feature type="transmembrane region" description="Helical" evidence="5">
    <location>
        <begin position="407"/>
        <end position="431"/>
    </location>
</feature>
<feature type="transmembrane region" description="Helical" evidence="5">
    <location>
        <begin position="83"/>
        <end position="100"/>
    </location>
</feature>
<evidence type="ECO:0000256" key="3">
    <source>
        <dbReference type="ARBA" id="ARBA00022989"/>
    </source>
</evidence>
<dbReference type="RefSeq" id="WP_156608661.1">
    <property type="nucleotide sequence ID" value="NZ_WPCU01000004.1"/>
</dbReference>
<evidence type="ECO:0000256" key="4">
    <source>
        <dbReference type="ARBA" id="ARBA00023136"/>
    </source>
</evidence>
<dbReference type="EC" id="7.1.1.-" evidence="5"/>
<feature type="transmembrane region" description="Helical" evidence="5">
    <location>
        <begin position="12"/>
        <end position="35"/>
    </location>
</feature>
<comment type="catalytic activity">
    <reaction evidence="5">
        <text>a quinone + NADH + 5 H(+)(in) = a quinol + NAD(+) + 4 H(+)(out)</text>
        <dbReference type="Rhea" id="RHEA:57888"/>
        <dbReference type="ChEBI" id="CHEBI:15378"/>
        <dbReference type="ChEBI" id="CHEBI:24646"/>
        <dbReference type="ChEBI" id="CHEBI:57540"/>
        <dbReference type="ChEBI" id="CHEBI:57945"/>
        <dbReference type="ChEBI" id="CHEBI:132124"/>
    </reaction>
</comment>
<evidence type="ECO:0000256" key="5">
    <source>
        <dbReference type="HAMAP-Rule" id="MF_00445"/>
    </source>
</evidence>
<dbReference type="HAMAP" id="MF_00445">
    <property type="entry name" value="NDH1_NuoN_1"/>
    <property type="match status" value="1"/>
</dbReference>
<keyword evidence="9" id="KW-0560">Oxidoreductase</keyword>
<feature type="transmembrane region" description="Helical" evidence="5">
    <location>
        <begin position="235"/>
        <end position="257"/>
    </location>
</feature>
<protein>
    <recommendedName>
        <fullName evidence="5">NADH-quinone oxidoreductase subunit N</fullName>
        <ecNumber evidence="5">7.1.1.-</ecNumber>
    </recommendedName>
    <alternativeName>
        <fullName evidence="5">NADH dehydrogenase I subunit N</fullName>
    </alternativeName>
    <alternativeName>
        <fullName evidence="5">NDH-1 subunit N</fullName>
    </alternativeName>
</protein>
<keyword evidence="3 5" id="KW-1133">Transmembrane helix</keyword>
<dbReference type="AlphaFoldDB" id="A0A6A9UWE5"/>
<dbReference type="EMBL" id="WPCU01000004">
    <property type="protein sequence ID" value="MVA75537.1"/>
    <property type="molecule type" value="Genomic_DNA"/>
</dbReference>
<feature type="transmembrane region" description="Helical" evidence="5">
    <location>
        <begin position="160"/>
        <end position="179"/>
    </location>
</feature>
<keyword evidence="5" id="KW-0874">Quinone</keyword>
<evidence type="ECO:0000313" key="10">
    <source>
        <dbReference type="Proteomes" id="UP000435304"/>
    </source>
</evidence>
<keyword evidence="5" id="KW-1003">Cell membrane</keyword>
<keyword evidence="5" id="KW-1278">Translocase</keyword>
<feature type="transmembrane region" description="Helical" evidence="5">
    <location>
        <begin position="538"/>
        <end position="557"/>
    </location>
</feature>
<reference evidence="9 10" key="1">
    <citation type="submission" date="2019-12" db="EMBL/GenBank/DDBJ databases">
        <title>Auraticoccus cholistani sp. nov., an actinomycete isolated from soil of Cholistan desert.</title>
        <authorList>
            <person name="Cheema M.T."/>
        </authorList>
    </citation>
    <scope>NUCLEOTIDE SEQUENCE [LARGE SCALE GENOMIC DNA]</scope>
    <source>
        <strain evidence="9 10">F435</strain>
    </source>
</reference>
<comment type="subcellular location">
    <subcellularLocation>
        <location evidence="5">Cell membrane</location>
        <topology evidence="5">Multi-pass membrane protein</topology>
    </subcellularLocation>
    <subcellularLocation>
        <location evidence="1">Endomembrane system</location>
        <topology evidence="1">Multi-pass membrane protein</topology>
    </subcellularLocation>
    <subcellularLocation>
        <location evidence="6">Membrane</location>
        <topology evidence="6">Multi-pass membrane protein</topology>
    </subcellularLocation>
</comment>
<feature type="transmembrane region" description="Helical" evidence="5">
    <location>
        <begin position="191"/>
        <end position="215"/>
    </location>
</feature>
<keyword evidence="5" id="KW-0813">Transport</keyword>
<keyword evidence="2 5" id="KW-0812">Transmembrane</keyword>
<feature type="compositionally biased region" description="Low complexity" evidence="7">
    <location>
        <begin position="483"/>
        <end position="508"/>
    </location>
</feature>
<proteinExistence type="inferred from homology"/>
<comment type="similarity">
    <text evidence="5">Belongs to the complex I subunit 2 family.</text>
</comment>